<accession>A0A8S5LAL5</accession>
<evidence type="ECO:0000259" key="1">
    <source>
        <dbReference type="Pfam" id="PF01464"/>
    </source>
</evidence>
<dbReference type="Pfam" id="PF01464">
    <property type="entry name" value="SLT"/>
    <property type="match status" value="1"/>
</dbReference>
<protein>
    <submittedName>
        <fullName evidence="2">Lytic transglycosylase</fullName>
    </submittedName>
</protein>
<dbReference type="InterPro" id="IPR008258">
    <property type="entry name" value="Transglycosylase_SLT_dom_1"/>
</dbReference>
<name>A0A8S5LAL5_9CAUD</name>
<organism evidence="2">
    <name type="scientific">Podoviridae sp. ctBev14</name>
    <dbReference type="NCBI Taxonomy" id="2823556"/>
    <lineage>
        <taxon>Viruses</taxon>
        <taxon>Duplodnaviria</taxon>
        <taxon>Heunggongvirae</taxon>
        <taxon>Uroviricota</taxon>
        <taxon>Caudoviricetes</taxon>
    </lineage>
</organism>
<proteinExistence type="predicted"/>
<dbReference type="InterPro" id="IPR023346">
    <property type="entry name" value="Lysozyme-like_dom_sf"/>
</dbReference>
<reference evidence="2" key="1">
    <citation type="journal article" date="2021" name="Proc. Natl. Acad. Sci. U.S.A.">
        <title>A Catalog of Tens of Thousands of Viruses from Human Metagenomes Reveals Hidden Associations with Chronic Diseases.</title>
        <authorList>
            <person name="Tisza M.J."/>
            <person name="Buck C.B."/>
        </authorList>
    </citation>
    <scope>NUCLEOTIDE SEQUENCE</scope>
    <source>
        <strain evidence="2">CtBev14</strain>
    </source>
</reference>
<dbReference type="SUPFAM" id="SSF53955">
    <property type="entry name" value="Lysozyme-like"/>
    <property type="match status" value="1"/>
</dbReference>
<dbReference type="EMBL" id="BK014667">
    <property type="protein sequence ID" value="DAD67045.1"/>
    <property type="molecule type" value="Genomic_DNA"/>
</dbReference>
<feature type="domain" description="Transglycosylase SLT" evidence="1">
    <location>
        <begin position="125"/>
        <end position="174"/>
    </location>
</feature>
<sequence length="297" mass="32382">MAIEWKPIEGGFGSVMETALAQAKQLAPQQIDITQGFGGRFVTPEEYYTAKNNAALSALDIEPTEQTSALGALAENKQDVLSHSTQEVSPSSIASSISNVVAGTPNKERYSALYGENFSKYAPLIVREAQAQGVDPNTLLSMAYIESKFNPNAANNAYGGLHQISKTQHSRWADPEYNTREALKLYKANEAYARKQGITFDVGNAYLFHQQGLGGATALLKNPNLSAAEALKKTSQWKNKDVSWINKNVIEANGGRAGMSATEFANLWRNKANEVYANVRGREAQLGGWAKYLNNRG</sequence>
<evidence type="ECO:0000313" key="2">
    <source>
        <dbReference type="EMBL" id="DAD67045.1"/>
    </source>
</evidence>
<dbReference type="Gene3D" id="1.10.530.10">
    <property type="match status" value="1"/>
</dbReference>